<evidence type="ECO:0000256" key="1">
    <source>
        <dbReference type="ARBA" id="ARBA00004442"/>
    </source>
</evidence>
<reference evidence="9" key="1">
    <citation type="submission" date="2021-03" db="EMBL/GenBank/DDBJ databases">
        <title>Description of Psychrosphaera ytuae sp. nov. isolated from deep sea sediment of South China Sea.</title>
        <authorList>
            <person name="Zhang J."/>
            <person name="Xu X.-D."/>
        </authorList>
    </citation>
    <scope>NUCLEOTIDE SEQUENCE</scope>
    <source>
        <strain evidence="9">MTZ26</strain>
    </source>
</reference>
<dbReference type="GO" id="GO:0009279">
    <property type="term" value="C:cell outer membrane"/>
    <property type="evidence" value="ECO:0007669"/>
    <property type="project" value="UniProtKB-SubCell"/>
</dbReference>
<dbReference type="SUPFAM" id="SSF56935">
    <property type="entry name" value="Porins"/>
    <property type="match status" value="1"/>
</dbReference>
<dbReference type="InterPro" id="IPR010104">
    <property type="entry name" value="TonB_rcpt_bac"/>
</dbReference>
<keyword evidence="4" id="KW-0798">TonB box</keyword>
<dbReference type="Pfam" id="PF07715">
    <property type="entry name" value="Plug"/>
    <property type="match status" value="1"/>
</dbReference>
<dbReference type="Gene3D" id="2.170.130.10">
    <property type="entry name" value="TonB-dependent receptor, plug domain"/>
    <property type="match status" value="1"/>
</dbReference>
<feature type="domain" description="TonB-dependent receptor plug" evidence="8">
    <location>
        <begin position="71"/>
        <end position="172"/>
    </location>
</feature>
<keyword evidence="3" id="KW-0998">Cell outer membrane</keyword>
<evidence type="ECO:0000256" key="6">
    <source>
        <dbReference type="SAM" id="SignalP"/>
    </source>
</evidence>
<evidence type="ECO:0000256" key="5">
    <source>
        <dbReference type="SAM" id="Coils"/>
    </source>
</evidence>
<dbReference type="InterPro" id="IPR012910">
    <property type="entry name" value="Plug_dom"/>
</dbReference>
<sequence length="1013" mass="112505">MKKFKPSALSLALMLGGVTIASMPTFANEEVEEKAKAKAEANKSEANSDVEVIEVRGFRRSLIESLNTKRYSDTVVEAVSADDMGALPDVSIADAISRLPGVTAVRSGGQSSELNIRGMSGGFVFATLNGREVVTDQGGRSVQFDQYPSELINQVQVYKSQKASLVEGGVAGSIELQTANALENEKEHTFGIQTKLSYNDSADEHPDADPLGNRFSLSYQGKYLDDTLGVSLGYARLQQPRISTQFVNYQPRLGQLPFDGAQEGGITQPTLDSDGNVTGSEPGYYIVPQGFELMARGGEELRQGLMGSLTYLPSDNFKVTVDGFYSKFDSQGIDRGYRVNGIGSILDGSSIDFEAPILAGPNNEYLVGGRYYRDRGDQNPNPPYPRFSNTLTLQTQADDNTTESEVMSFGANAEWIVNDDLVIEFDIAHSQGESDYRDEVMRLAIFEDASATNPVVTDDIVVDIETNGLDLPNLTFNQDIVNALTDPNRAMVTSLEKYPHLEENESNSFSIDANYALNNDYFSSLETGVRIADRSYKNKRKAYNYGEVAGYGVNLRNGNYILGYDADGNPIESLTFRPYQLQEGEYEIVQLEGDFANFPAFISVDNSYIERVWLGDEDTNAYQDWRYDWTIWQESEIKEETLAAYVQGNIDTEFMGLPVTGNVGVRVIRTEQKALGVEDPIVAGEGDPITDDRGVTRRTYNYTTLSNEFTDVLPSLNLNFQLSDNDQLRFAAAKVMSRPNMADMAVSGAWSYNPDEFDTSVIEADLNRDTTPEVRPFYATQFDLSYEHYFTETEGAFVFALYYKDIENFPEKVTIQDYDFAADGIEVPTVNPNSGVPVVSGDYSVLLNNGKGGFFRGFEVAYTQTFNFLPDLWKGLGVSASYSYTDSEVSSEFEAVSGLGNESTPYPFLSPRVWSATVFYDYDEVFSTRVNARYREEYIGNQIAIGDEQKAFFAEELVVDFQASYQFSEELQGVFSVNNVTDEPNRSYFGSQAATGTLQYFGRQFYLGLNAKF</sequence>
<dbReference type="InterPro" id="IPR037066">
    <property type="entry name" value="Plug_dom_sf"/>
</dbReference>
<dbReference type="RefSeq" id="WP_208831707.1">
    <property type="nucleotide sequence ID" value="NZ_CP072110.1"/>
</dbReference>
<dbReference type="Pfam" id="PF00593">
    <property type="entry name" value="TonB_dep_Rec_b-barrel"/>
    <property type="match status" value="1"/>
</dbReference>
<comment type="subcellular location">
    <subcellularLocation>
        <location evidence="1 4">Cell outer membrane</location>
    </subcellularLocation>
</comment>
<dbReference type="NCBIfam" id="TIGR01782">
    <property type="entry name" value="TonB-Xanth-Caul"/>
    <property type="match status" value="1"/>
</dbReference>
<evidence type="ECO:0000256" key="4">
    <source>
        <dbReference type="RuleBase" id="RU003357"/>
    </source>
</evidence>
<feature type="coiled-coil region" evidence="5">
    <location>
        <begin position="27"/>
        <end position="56"/>
    </location>
</feature>
<dbReference type="Proteomes" id="UP000682739">
    <property type="component" value="Chromosome"/>
</dbReference>
<evidence type="ECO:0000313" key="9">
    <source>
        <dbReference type="EMBL" id="QTH63652.1"/>
    </source>
</evidence>
<gene>
    <name evidence="9" type="ORF">J1N51_13155</name>
</gene>
<feature type="signal peptide" evidence="6">
    <location>
        <begin position="1"/>
        <end position="27"/>
    </location>
</feature>
<dbReference type="EMBL" id="CP072110">
    <property type="protein sequence ID" value="QTH63652.1"/>
    <property type="molecule type" value="Genomic_DNA"/>
</dbReference>
<evidence type="ECO:0000259" key="8">
    <source>
        <dbReference type="Pfam" id="PF07715"/>
    </source>
</evidence>
<evidence type="ECO:0000256" key="2">
    <source>
        <dbReference type="ARBA" id="ARBA00023136"/>
    </source>
</evidence>
<keyword evidence="2 4" id="KW-0472">Membrane</keyword>
<dbReference type="Gene3D" id="2.40.170.20">
    <property type="entry name" value="TonB-dependent receptor, beta-barrel domain"/>
    <property type="match status" value="2"/>
</dbReference>
<evidence type="ECO:0000256" key="3">
    <source>
        <dbReference type="ARBA" id="ARBA00023237"/>
    </source>
</evidence>
<feature type="chain" id="PRO_5037515116" evidence="6">
    <location>
        <begin position="28"/>
        <end position="1013"/>
    </location>
</feature>
<dbReference type="KEGG" id="psym:J1N51_13155"/>
<protein>
    <submittedName>
        <fullName evidence="9">TonB-dependent receptor</fullName>
    </submittedName>
</protein>
<keyword evidence="6" id="KW-0732">Signal</keyword>
<dbReference type="PANTHER" id="PTHR40980">
    <property type="entry name" value="PLUG DOMAIN-CONTAINING PROTEIN"/>
    <property type="match status" value="1"/>
</dbReference>
<dbReference type="PANTHER" id="PTHR40980:SF3">
    <property type="entry name" value="TONB-DEPENDENT RECEPTOR-LIKE BETA-BARREL DOMAIN-CONTAINING PROTEIN"/>
    <property type="match status" value="1"/>
</dbReference>
<keyword evidence="10" id="KW-1185">Reference proteome</keyword>
<dbReference type="AlphaFoldDB" id="A0A975DAN6"/>
<dbReference type="InterPro" id="IPR036942">
    <property type="entry name" value="Beta-barrel_TonB_sf"/>
</dbReference>
<evidence type="ECO:0000313" key="10">
    <source>
        <dbReference type="Proteomes" id="UP000682739"/>
    </source>
</evidence>
<feature type="domain" description="TonB-dependent receptor-like beta-barrel" evidence="7">
    <location>
        <begin position="501"/>
        <end position="980"/>
    </location>
</feature>
<dbReference type="InterPro" id="IPR000531">
    <property type="entry name" value="Beta-barrel_TonB"/>
</dbReference>
<name>A0A975DAN6_9GAMM</name>
<keyword evidence="9" id="KW-0675">Receptor</keyword>
<evidence type="ECO:0000259" key="7">
    <source>
        <dbReference type="Pfam" id="PF00593"/>
    </source>
</evidence>
<keyword evidence="5" id="KW-0175">Coiled coil</keyword>
<comment type="similarity">
    <text evidence="4">Belongs to the TonB-dependent receptor family.</text>
</comment>
<organism evidence="9 10">
    <name type="scientific">Psychrosphaera ytuae</name>
    <dbReference type="NCBI Taxonomy" id="2820710"/>
    <lineage>
        <taxon>Bacteria</taxon>
        <taxon>Pseudomonadati</taxon>
        <taxon>Pseudomonadota</taxon>
        <taxon>Gammaproteobacteria</taxon>
        <taxon>Alteromonadales</taxon>
        <taxon>Pseudoalteromonadaceae</taxon>
        <taxon>Psychrosphaera</taxon>
    </lineage>
</organism>
<proteinExistence type="inferred from homology"/>
<accession>A0A975DAN6</accession>